<evidence type="ECO:0000313" key="1">
    <source>
        <dbReference type="EMBL" id="ABW90691.1"/>
    </source>
</evidence>
<dbReference type="EMBL" id="EU101720">
    <property type="protein sequence ID" value="ABW90691.1"/>
    <property type="molecule type" value="mRNA"/>
</dbReference>
<sequence>MAQKMRTTNKYQSTSLAWQCSEAWAGRMVKVLVKIRNLFHPQKQY</sequence>
<accession>E4W3F7</accession>
<protein>
    <submittedName>
        <fullName evidence="1">G patch domain and KOW motifs-containing protein</fullName>
    </submittedName>
</protein>
<name>E4W3F7_HALDV</name>
<organism evidence="1">
    <name type="scientific">Haliotis diversicolor supertexta</name>
    <dbReference type="NCBI Taxonomy" id="283615"/>
    <lineage>
        <taxon>Eukaryota</taxon>
        <taxon>Metazoa</taxon>
        <taxon>Spiralia</taxon>
        <taxon>Lophotrochozoa</taxon>
        <taxon>Mollusca</taxon>
        <taxon>Gastropoda</taxon>
        <taxon>Vetigastropoda</taxon>
        <taxon>Lepetellida</taxon>
        <taxon>Haliotoidea</taxon>
        <taxon>Haliotidae</taxon>
        <taxon>Haliotis</taxon>
    </lineage>
</organism>
<proteinExistence type="evidence at transcript level"/>
<dbReference type="AlphaFoldDB" id="E4W3F7"/>
<reference evidence="1" key="1">
    <citation type="submission" date="2007-08" db="EMBL/GenBank/DDBJ databases">
        <authorList>
            <person name="Wu L."/>
            <person name="Wu X."/>
        </authorList>
    </citation>
    <scope>NUCLEOTIDE SEQUENCE</scope>
</reference>